<organism evidence="6 7">
    <name type="scientific">Pseudarthrobacter humi</name>
    <dbReference type="NCBI Taxonomy" id="2952523"/>
    <lineage>
        <taxon>Bacteria</taxon>
        <taxon>Bacillati</taxon>
        <taxon>Actinomycetota</taxon>
        <taxon>Actinomycetes</taxon>
        <taxon>Micrococcales</taxon>
        <taxon>Micrococcaceae</taxon>
        <taxon>Pseudarthrobacter</taxon>
    </lineage>
</organism>
<dbReference type="PRINTS" id="PR00778">
    <property type="entry name" value="HTHARSR"/>
</dbReference>
<dbReference type="Proteomes" id="UP001524318">
    <property type="component" value="Unassembled WGS sequence"/>
</dbReference>
<proteinExistence type="predicted"/>
<dbReference type="InterPro" id="IPR036873">
    <property type="entry name" value="Rhodanese-like_dom_sf"/>
</dbReference>
<evidence type="ECO:0000259" key="5">
    <source>
        <dbReference type="PROSITE" id="PS50987"/>
    </source>
</evidence>
<dbReference type="EMBL" id="JANCLV010000003">
    <property type="protein sequence ID" value="MCP8999484.1"/>
    <property type="molecule type" value="Genomic_DNA"/>
</dbReference>
<dbReference type="Gene3D" id="1.10.10.10">
    <property type="entry name" value="Winged helix-like DNA-binding domain superfamily/Winged helix DNA-binding domain"/>
    <property type="match status" value="1"/>
</dbReference>
<dbReference type="PROSITE" id="PS50987">
    <property type="entry name" value="HTH_ARSR_2"/>
    <property type="match status" value="1"/>
</dbReference>
<dbReference type="RefSeq" id="WP_254748821.1">
    <property type="nucleotide sequence ID" value="NZ_JANCLV010000003.1"/>
</dbReference>
<dbReference type="PANTHER" id="PTHR43132">
    <property type="entry name" value="ARSENICAL RESISTANCE OPERON REPRESSOR ARSR-RELATED"/>
    <property type="match status" value="1"/>
</dbReference>
<dbReference type="Pfam" id="PF00581">
    <property type="entry name" value="Rhodanese"/>
    <property type="match status" value="1"/>
</dbReference>
<dbReference type="InterPro" id="IPR036388">
    <property type="entry name" value="WH-like_DNA-bd_sf"/>
</dbReference>
<keyword evidence="3" id="KW-0804">Transcription</keyword>
<dbReference type="SUPFAM" id="SSF46785">
    <property type="entry name" value="Winged helix' DNA-binding domain"/>
    <property type="match status" value="1"/>
</dbReference>
<evidence type="ECO:0000313" key="6">
    <source>
        <dbReference type="EMBL" id="MCP8999484.1"/>
    </source>
</evidence>
<dbReference type="CDD" id="cd00090">
    <property type="entry name" value="HTH_ARSR"/>
    <property type="match status" value="1"/>
</dbReference>
<dbReference type="CDD" id="cd00158">
    <property type="entry name" value="RHOD"/>
    <property type="match status" value="1"/>
</dbReference>
<comment type="caution">
    <text evidence="6">The sequence shown here is derived from an EMBL/GenBank/DDBJ whole genome shotgun (WGS) entry which is preliminary data.</text>
</comment>
<keyword evidence="1" id="KW-0805">Transcription regulation</keyword>
<evidence type="ECO:0000313" key="7">
    <source>
        <dbReference type="Proteomes" id="UP001524318"/>
    </source>
</evidence>
<evidence type="ECO:0000256" key="1">
    <source>
        <dbReference type="ARBA" id="ARBA00023015"/>
    </source>
</evidence>
<dbReference type="Pfam" id="PF01022">
    <property type="entry name" value="HTH_5"/>
    <property type="match status" value="1"/>
</dbReference>
<name>A0ABT1LM09_9MICC</name>
<reference evidence="6 7" key="1">
    <citation type="submission" date="2022-06" db="EMBL/GenBank/DDBJ databases">
        <title>Pseudarthrobacter sp. strain RMG13 Genome sequencing and assembly.</title>
        <authorList>
            <person name="Kim I."/>
        </authorList>
    </citation>
    <scope>NUCLEOTIDE SEQUENCE [LARGE SCALE GENOMIC DNA]</scope>
    <source>
        <strain evidence="6 7">RMG13</strain>
    </source>
</reference>
<feature type="domain" description="HTH arsR-type" evidence="5">
    <location>
        <begin position="12"/>
        <end position="106"/>
    </location>
</feature>
<dbReference type="InterPro" id="IPR051011">
    <property type="entry name" value="Metal_resp_trans_reg"/>
</dbReference>
<protein>
    <submittedName>
        <fullName evidence="6">Metalloregulator ArsR/SmtB family transcription factor</fullName>
    </submittedName>
</protein>
<keyword evidence="7" id="KW-1185">Reference proteome</keyword>
<dbReference type="InterPro" id="IPR001845">
    <property type="entry name" value="HTH_ArsR_DNA-bd_dom"/>
</dbReference>
<dbReference type="PROSITE" id="PS50206">
    <property type="entry name" value="RHODANESE_3"/>
    <property type="match status" value="1"/>
</dbReference>
<dbReference type="PANTHER" id="PTHR43132:SF8">
    <property type="entry name" value="HTH-TYPE TRANSCRIPTIONAL REGULATOR KMTR"/>
    <property type="match status" value="1"/>
</dbReference>
<dbReference type="InterPro" id="IPR011991">
    <property type="entry name" value="ArsR-like_HTH"/>
</dbReference>
<dbReference type="SMART" id="SM00450">
    <property type="entry name" value="RHOD"/>
    <property type="match status" value="1"/>
</dbReference>
<accession>A0ABT1LM09</accession>
<feature type="domain" description="Rhodanese" evidence="4">
    <location>
        <begin position="133"/>
        <end position="222"/>
    </location>
</feature>
<gene>
    <name evidence="6" type="ORF">NFC73_07030</name>
</gene>
<evidence type="ECO:0000259" key="4">
    <source>
        <dbReference type="PROSITE" id="PS50206"/>
    </source>
</evidence>
<dbReference type="InterPro" id="IPR001763">
    <property type="entry name" value="Rhodanese-like_dom"/>
</dbReference>
<dbReference type="Gene3D" id="3.40.250.10">
    <property type="entry name" value="Rhodanese-like domain"/>
    <property type="match status" value="1"/>
</dbReference>
<evidence type="ECO:0000256" key="2">
    <source>
        <dbReference type="ARBA" id="ARBA00023125"/>
    </source>
</evidence>
<sequence length="225" mass="24426">MESWNKSSADGEKLEVFDQLARVAKAMSNGKRLELIELLAQGEHPVEELAAKLGMGVTTVSAHLQQLKQAGLVDTRRVRTSILYRLAGDDVAAMYLAIKRVGMLRSAALREALASYLSPRGSEPASTIDPAAVTSEMTVIDVRPRSEYDTAHFPGAVSIPLEELAERYGEILSGNPVVVYCRGEFCKLARDAAAWLSARGIPAMAMDEGVIEWRATHQVDLDATA</sequence>
<keyword evidence="2" id="KW-0238">DNA-binding</keyword>
<evidence type="ECO:0000256" key="3">
    <source>
        <dbReference type="ARBA" id="ARBA00023163"/>
    </source>
</evidence>
<dbReference type="SMART" id="SM00418">
    <property type="entry name" value="HTH_ARSR"/>
    <property type="match status" value="1"/>
</dbReference>
<dbReference type="NCBIfam" id="NF033788">
    <property type="entry name" value="HTH_metalloreg"/>
    <property type="match status" value="1"/>
</dbReference>
<dbReference type="InterPro" id="IPR036390">
    <property type="entry name" value="WH_DNA-bd_sf"/>
</dbReference>